<name>A0A914XN99_9BILA</name>
<feature type="region of interest" description="Disordered" evidence="1">
    <location>
        <begin position="158"/>
        <end position="248"/>
    </location>
</feature>
<organism evidence="2 3">
    <name type="scientific">Plectus sambesii</name>
    <dbReference type="NCBI Taxonomy" id="2011161"/>
    <lineage>
        <taxon>Eukaryota</taxon>
        <taxon>Metazoa</taxon>
        <taxon>Ecdysozoa</taxon>
        <taxon>Nematoda</taxon>
        <taxon>Chromadorea</taxon>
        <taxon>Plectida</taxon>
        <taxon>Plectina</taxon>
        <taxon>Plectoidea</taxon>
        <taxon>Plectidae</taxon>
        <taxon>Plectus</taxon>
    </lineage>
</organism>
<sequence length="261" mass="28206">MPDPFCAHMKNSVAPTVLCLPNEKQPRCGKRVHTSATTITENAFRCQHMTLTWVVGPLGQHTTKTAEAAALVRTFYNDLYRSADGPFVYTPSSSGARAEPLSSNEVFRALTQLKSQGAAGPDRVLPLAAKLAAPHLALPLCSLFNDMLANDVIPPTLTAARQSPTTDGAPYPESPAARPSPEHPAARHHKAARHRRVRAATEMALRGKGSSARRDALDPDDDDVDTRRDPTHWPTTAPLGRRAARGGGERLAKGRYVTVLE</sequence>
<dbReference type="AlphaFoldDB" id="A0A914XN99"/>
<proteinExistence type="predicted"/>
<evidence type="ECO:0000313" key="3">
    <source>
        <dbReference type="WBParaSite" id="PSAMB.scaffold913size38694.g9664.t1"/>
    </source>
</evidence>
<keyword evidence="2" id="KW-1185">Reference proteome</keyword>
<dbReference type="WBParaSite" id="PSAMB.scaffold913size38694.g9664.t1">
    <property type="protein sequence ID" value="PSAMB.scaffold913size38694.g9664.t1"/>
    <property type="gene ID" value="PSAMB.scaffold913size38694.g9664"/>
</dbReference>
<feature type="compositionally biased region" description="Basic residues" evidence="1">
    <location>
        <begin position="186"/>
        <end position="198"/>
    </location>
</feature>
<evidence type="ECO:0000256" key="1">
    <source>
        <dbReference type="SAM" id="MobiDB-lite"/>
    </source>
</evidence>
<accession>A0A914XN99</accession>
<dbReference type="Proteomes" id="UP000887566">
    <property type="component" value="Unplaced"/>
</dbReference>
<evidence type="ECO:0000313" key="2">
    <source>
        <dbReference type="Proteomes" id="UP000887566"/>
    </source>
</evidence>
<protein>
    <submittedName>
        <fullName evidence="3">Uncharacterized protein</fullName>
    </submittedName>
</protein>
<reference evidence="3" key="1">
    <citation type="submission" date="2022-11" db="UniProtKB">
        <authorList>
            <consortium name="WormBaseParasite"/>
        </authorList>
    </citation>
    <scope>IDENTIFICATION</scope>
</reference>